<evidence type="ECO:0000313" key="4">
    <source>
        <dbReference type="Proteomes" id="UP000190774"/>
    </source>
</evidence>
<dbReference type="Proteomes" id="UP000190774">
    <property type="component" value="Unassembled WGS sequence"/>
</dbReference>
<keyword evidence="4" id="KW-1185">Reference proteome</keyword>
<sequence>MLISRRRFIPSVLAAGVSSSWLGQVQAATRRPIKIAAKLGMIKDGKTMLEKFEIAKQAGFDGLEPGGPFKDEEVAEMLEAIQKTGVVVPGTVCPKGGRQMGSSDEKLRQEGVELFKQSLQQTKALGGTTVLMYPGIVDEGHRYAEVYENLLRSTREVLPVAEETGVKIALENVWNNIFLSPLDAVRFVDEIGSPYCGWFFDIGNIARFGWPEHWVRALGGKRIFKLDIKDYSTEKHLKQGPWAGFDCEIGDGDINFAAVMKALDEVGYTGGWISAEVKGGDLTRLKDIVSRIQRVLEA</sequence>
<dbReference type="STRING" id="48467.SAMN02745166_01010"/>
<evidence type="ECO:0000259" key="2">
    <source>
        <dbReference type="Pfam" id="PF01261"/>
    </source>
</evidence>
<dbReference type="RefSeq" id="WP_078812223.1">
    <property type="nucleotide sequence ID" value="NZ_FUYE01000003.1"/>
</dbReference>
<gene>
    <name evidence="3" type="ORF">SAMN02745166_01010</name>
</gene>
<reference evidence="4" key="1">
    <citation type="submission" date="2017-02" db="EMBL/GenBank/DDBJ databases">
        <authorList>
            <person name="Varghese N."/>
            <person name="Submissions S."/>
        </authorList>
    </citation>
    <scope>NUCLEOTIDE SEQUENCE [LARGE SCALE GENOMIC DNA]</scope>
    <source>
        <strain evidence="4">ATCC 700200</strain>
    </source>
</reference>
<evidence type="ECO:0000313" key="3">
    <source>
        <dbReference type="EMBL" id="SKA84381.1"/>
    </source>
</evidence>
<keyword evidence="1 3" id="KW-0413">Isomerase</keyword>
<dbReference type="PANTHER" id="PTHR43489:SF7">
    <property type="entry name" value="3-DEHYDRO-D-GULOSIDE 4-EPIMERASE-RELATED"/>
    <property type="match status" value="1"/>
</dbReference>
<dbReference type="OrthoDB" id="9782669at2"/>
<organism evidence="3 4">
    <name type="scientific">Prosthecobacter debontii</name>
    <dbReference type="NCBI Taxonomy" id="48467"/>
    <lineage>
        <taxon>Bacteria</taxon>
        <taxon>Pseudomonadati</taxon>
        <taxon>Verrucomicrobiota</taxon>
        <taxon>Verrucomicrobiia</taxon>
        <taxon>Verrucomicrobiales</taxon>
        <taxon>Verrucomicrobiaceae</taxon>
        <taxon>Prosthecobacter</taxon>
    </lineage>
</organism>
<dbReference type="AlphaFoldDB" id="A0A1T4X685"/>
<name>A0A1T4X685_9BACT</name>
<dbReference type="GO" id="GO:0016853">
    <property type="term" value="F:isomerase activity"/>
    <property type="evidence" value="ECO:0007669"/>
    <property type="project" value="UniProtKB-KW"/>
</dbReference>
<dbReference type="InterPro" id="IPR050417">
    <property type="entry name" value="Sugar_Epim/Isomerase"/>
</dbReference>
<feature type="domain" description="Xylose isomerase-like TIM barrel" evidence="2">
    <location>
        <begin position="52"/>
        <end position="281"/>
    </location>
</feature>
<dbReference type="EMBL" id="FUYE01000003">
    <property type="protein sequence ID" value="SKA84381.1"/>
    <property type="molecule type" value="Genomic_DNA"/>
</dbReference>
<dbReference type="PANTHER" id="PTHR43489">
    <property type="entry name" value="ISOMERASE"/>
    <property type="match status" value="1"/>
</dbReference>
<protein>
    <submittedName>
        <fullName evidence="3">Hexulose-6-phosphate isomerase</fullName>
    </submittedName>
</protein>
<dbReference type="SUPFAM" id="SSF51658">
    <property type="entry name" value="Xylose isomerase-like"/>
    <property type="match status" value="1"/>
</dbReference>
<evidence type="ECO:0000256" key="1">
    <source>
        <dbReference type="ARBA" id="ARBA00023235"/>
    </source>
</evidence>
<dbReference type="Gene3D" id="3.20.20.150">
    <property type="entry name" value="Divalent-metal-dependent TIM barrel enzymes"/>
    <property type="match status" value="1"/>
</dbReference>
<dbReference type="InterPro" id="IPR036237">
    <property type="entry name" value="Xyl_isomerase-like_sf"/>
</dbReference>
<accession>A0A1T4X685</accession>
<dbReference type="Pfam" id="PF01261">
    <property type="entry name" value="AP_endonuc_2"/>
    <property type="match status" value="1"/>
</dbReference>
<proteinExistence type="predicted"/>
<dbReference type="InterPro" id="IPR013022">
    <property type="entry name" value="Xyl_isomerase-like_TIM-brl"/>
</dbReference>